<sequence length="683" mass="75532">MPGAPDQMIEATYDMPIKVSVVIPVYNPGEYIEDCIASLLRQSLPDDEYEAIFVDDGSTDETPARLDRLAAEHPHMHVIHHQEGSGWSGKPRNTGIAAAKGEFIQFVDNDDWLGDEALERMYDYGVEHDADVIVGKMAGKGRPVPLELFRENRPRATVENAPLIDSLTPHKMFRKEFLDRCDLRYKEGRRRLEDHVFVTEAYLRAGNIAVLSDYLCYYHIRRDDASNAGFQRFDPVGYFTNLREALDIVERYTEPGPLRDRLYRRWLRNEMVERMRGQRLLKLPEDYRQELFREIHKVVVERFGPGVAAGLQPTQQIAAALIAADRLGDLEEFARWEAGIRPSGTLERLAWKDGKLEIGFSAEYLSGGEPITFRGDGDRDLIDPALPESTMEAVARLGADTSAPLGRSKVDLVVRERETAAEFFQPIELTRVKVPAEGRDGMSRQVLRATALVDPQAAAGGAELRAGIWDVLIRISSCGWTKETRLGSVRGEDAERGRTGALVGSPWRLVLPYWTTPHGNLSLDVDQKTKRFPIELTGLTEADATVRAGQAGLTVPLPLHLQDAGEATLRLAAPASKRKVTLAARLDARQGAGAVLTAELPMSELAGAQWRLDLSLPSSGKPKFAKLPLVVGVSEDGGAAVVRHEEASVADPATAPARPRPAASGQRSVLSRAADKVRRVLKR</sequence>
<dbReference type="EMBL" id="BONV01000014">
    <property type="protein sequence ID" value="GIG80498.1"/>
    <property type="molecule type" value="Genomic_DNA"/>
</dbReference>
<feature type="region of interest" description="Disordered" evidence="1">
    <location>
        <begin position="645"/>
        <end position="683"/>
    </location>
</feature>
<organism evidence="4 5">
    <name type="scientific">Planotetraspora kaengkrachanensis</name>
    <dbReference type="NCBI Taxonomy" id="575193"/>
    <lineage>
        <taxon>Bacteria</taxon>
        <taxon>Bacillati</taxon>
        <taxon>Actinomycetota</taxon>
        <taxon>Actinomycetes</taxon>
        <taxon>Streptosporangiales</taxon>
        <taxon>Streptosporangiaceae</taxon>
        <taxon>Planotetraspora</taxon>
    </lineage>
</organism>
<keyword evidence="5" id="KW-1185">Reference proteome</keyword>
<dbReference type="Pfam" id="PF00535">
    <property type="entry name" value="Glycos_transf_2"/>
    <property type="match status" value="1"/>
</dbReference>
<feature type="domain" description="Glycosyltransferase 2-like" evidence="2">
    <location>
        <begin position="20"/>
        <end position="142"/>
    </location>
</feature>
<dbReference type="SUPFAM" id="SSF53448">
    <property type="entry name" value="Nucleotide-diphospho-sugar transferases"/>
    <property type="match status" value="1"/>
</dbReference>
<dbReference type="CDD" id="cd00761">
    <property type="entry name" value="Glyco_tranf_GTA_type"/>
    <property type="match status" value="1"/>
</dbReference>
<gene>
    <name evidence="4" type="ORF">Pka01_36250</name>
</gene>
<dbReference type="PANTHER" id="PTHR22916:SF3">
    <property type="entry name" value="UDP-GLCNAC:BETAGAL BETA-1,3-N-ACETYLGLUCOSAMINYLTRANSFERASE-LIKE PROTEIN 1"/>
    <property type="match status" value="1"/>
</dbReference>
<dbReference type="AlphaFoldDB" id="A0A8J3LWP3"/>
<dbReference type="Gene3D" id="3.90.550.10">
    <property type="entry name" value="Spore Coat Polysaccharide Biosynthesis Protein SpsA, Chain A"/>
    <property type="match status" value="1"/>
</dbReference>
<keyword evidence="4" id="KW-0808">Transferase</keyword>
<dbReference type="Pfam" id="PF22181">
    <property type="entry name" value="TarS_linker"/>
    <property type="match status" value="1"/>
</dbReference>
<proteinExistence type="predicted"/>
<dbReference type="Proteomes" id="UP000630097">
    <property type="component" value="Unassembled WGS sequence"/>
</dbReference>
<dbReference type="InterPro" id="IPR054028">
    <property type="entry name" value="TarS/TarP_linker"/>
</dbReference>
<dbReference type="PANTHER" id="PTHR22916">
    <property type="entry name" value="GLYCOSYLTRANSFERASE"/>
    <property type="match status" value="1"/>
</dbReference>
<dbReference type="InterPro" id="IPR001173">
    <property type="entry name" value="Glyco_trans_2-like"/>
</dbReference>
<protein>
    <submittedName>
        <fullName evidence="4">Glycosyl transferase</fullName>
    </submittedName>
</protein>
<feature type="compositionally biased region" description="Low complexity" evidence="1">
    <location>
        <begin position="650"/>
        <end position="663"/>
    </location>
</feature>
<evidence type="ECO:0000313" key="5">
    <source>
        <dbReference type="Proteomes" id="UP000630097"/>
    </source>
</evidence>
<feature type="compositionally biased region" description="Basic and acidic residues" evidence="1">
    <location>
        <begin position="673"/>
        <end position="683"/>
    </location>
</feature>
<comment type="caution">
    <text evidence="4">The sequence shown here is derived from an EMBL/GenBank/DDBJ whole genome shotgun (WGS) entry which is preliminary data.</text>
</comment>
<evidence type="ECO:0000256" key="1">
    <source>
        <dbReference type="SAM" id="MobiDB-lite"/>
    </source>
</evidence>
<name>A0A8J3LWP3_9ACTN</name>
<accession>A0A8J3LWP3</accession>
<reference evidence="4 5" key="1">
    <citation type="submission" date="2021-01" db="EMBL/GenBank/DDBJ databases">
        <title>Whole genome shotgun sequence of Planotetraspora kaengkrachanensis NBRC 104272.</title>
        <authorList>
            <person name="Komaki H."/>
            <person name="Tamura T."/>
        </authorList>
    </citation>
    <scope>NUCLEOTIDE SEQUENCE [LARGE SCALE GENOMIC DNA]</scope>
    <source>
        <strain evidence="4 5">NBRC 104272</strain>
    </source>
</reference>
<dbReference type="GO" id="GO:0016758">
    <property type="term" value="F:hexosyltransferase activity"/>
    <property type="evidence" value="ECO:0007669"/>
    <property type="project" value="UniProtKB-ARBA"/>
</dbReference>
<feature type="domain" description="TarS/TarP linker" evidence="3">
    <location>
        <begin position="235"/>
        <end position="334"/>
    </location>
</feature>
<evidence type="ECO:0000259" key="3">
    <source>
        <dbReference type="Pfam" id="PF22181"/>
    </source>
</evidence>
<evidence type="ECO:0000259" key="2">
    <source>
        <dbReference type="Pfam" id="PF00535"/>
    </source>
</evidence>
<dbReference type="InterPro" id="IPR029044">
    <property type="entry name" value="Nucleotide-diphossugar_trans"/>
</dbReference>
<evidence type="ECO:0000313" key="4">
    <source>
        <dbReference type="EMBL" id="GIG80498.1"/>
    </source>
</evidence>